<name>A0A4P6G7Y0_9PSED</name>
<dbReference type="RefSeq" id="WP_208669232.1">
    <property type="nucleotide sequence ID" value="NZ_CP024767.1"/>
</dbReference>
<sequence length="115" mass="13016">MIDHQQGFATDRESTWSWENPLRRVFFRLLKNCGLLPLLSTASAAQICDVSGQTLTPANGYVVFLYSTDAVNLDPSTEAQGVLRITDDRPLARMAADRMSKMVLRNPPRRVFFRL</sequence>
<reference evidence="1 2" key="1">
    <citation type="submission" date="2017-11" db="EMBL/GenBank/DDBJ databases">
        <title>Genome sequence of Pseudomonas arsenicoxydans ACM1.</title>
        <authorList>
            <person name="Nascimento F.X."/>
        </authorList>
    </citation>
    <scope>NUCLEOTIDE SEQUENCE [LARGE SCALE GENOMIC DNA]</scope>
    <source>
        <strain evidence="1 2">ACM1</strain>
    </source>
</reference>
<evidence type="ECO:0000313" key="1">
    <source>
        <dbReference type="EMBL" id="QAY87277.1"/>
    </source>
</evidence>
<dbReference type="EMBL" id="CP024767">
    <property type="protein sequence ID" value="QAY87277.1"/>
    <property type="molecule type" value="Genomic_DNA"/>
</dbReference>
<dbReference type="Proteomes" id="UP000291121">
    <property type="component" value="Chromosome"/>
</dbReference>
<accession>A0A4P6G7Y0</accession>
<keyword evidence="2" id="KW-1185">Reference proteome</keyword>
<proteinExistence type="predicted"/>
<gene>
    <name evidence="1" type="ORF">CUN61_26495</name>
</gene>
<organism evidence="1 2">
    <name type="scientific">Pseudomonas arsenicoxydans</name>
    <dbReference type="NCBI Taxonomy" id="702115"/>
    <lineage>
        <taxon>Bacteria</taxon>
        <taxon>Pseudomonadati</taxon>
        <taxon>Pseudomonadota</taxon>
        <taxon>Gammaproteobacteria</taxon>
        <taxon>Pseudomonadales</taxon>
        <taxon>Pseudomonadaceae</taxon>
        <taxon>Pseudomonas</taxon>
    </lineage>
</organism>
<dbReference type="AlphaFoldDB" id="A0A4P6G7Y0"/>
<protein>
    <submittedName>
        <fullName evidence="1">Uncharacterized protein</fullName>
    </submittedName>
</protein>
<evidence type="ECO:0000313" key="2">
    <source>
        <dbReference type="Proteomes" id="UP000291121"/>
    </source>
</evidence>